<dbReference type="Proteomes" id="UP000717364">
    <property type="component" value="Unassembled WGS sequence"/>
</dbReference>
<evidence type="ECO:0000313" key="1">
    <source>
        <dbReference type="EMBL" id="MBT9317548.1"/>
    </source>
</evidence>
<accession>A0A947GLT7</accession>
<comment type="caution">
    <text evidence="1">The sequence shown here is derived from an EMBL/GenBank/DDBJ whole genome shotgun (WGS) entry which is preliminary data.</text>
</comment>
<organism evidence="1 2">
    <name type="scientific">Leptothoe spongobia TAU-MAC 1115</name>
    <dbReference type="NCBI Taxonomy" id="1967444"/>
    <lineage>
        <taxon>Bacteria</taxon>
        <taxon>Bacillati</taxon>
        <taxon>Cyanobacteriota</taxon>
        <taxon>Cyanophyceae</taxon>
        <taxon>Nodosilineales</taxon>
        <taxon>Cymatolegaceae</taxon>
        <taxon>Leptothoe</taxon>
        <taxon>Leptothoe spongobia</taxon>
    </lineage>
</organism>
<reference evidence="1" key="1">
    <citation type="submission" date="2020-11" db="EMBL/GenBank/DDBJ databases">
        <authorList>
            <person name="Konstantinou D."/>
            <person name="Gkelis S."/>
            <person name="Popin R."/>
            <person name="Fewer D."/>
            <person name="Sivonen K."/>
        </authorList>
    </citation>
    <scope>NUCLEOTIDE SEQUENCE</scope>
    <source>
        <strain evidence="1">TAU-MAC 1115</strain>
    </source>
</reference>
<sequence length="177" mass="20099">MTMVFVSTKPTLPRWLCEKILIGHLPWQQSLCQSYSDFNHVYTLHDSYLLGTYQSAETYGETVLCFLWDTLWLPEAASCQVKQNEPLFLLIKVTKTLGIVLSEGTLPKPDKQPRRILKAEHVEVDDQTVLVIDDTQQNTLTVVFSGQLHFLAMDSEQRLINLDIESASSPKDIFLGA</sequence>
<gene>
    <name evidence="1" type="ORF">IXB50_19170</name>
</gene>
<dbReference type="EMBL" id="JADOES010000050">
    <property type="protein sequence ID" value="MBT9317548.1"/>
    <property type="molecule type" value="Genomic_DNA"/>
</dbReference>
<name>A0A947GLT7_9CYAN</name>
<dbReference type="AlphaFoldDB" id="A0A947GLT7"/>
<protein>
    <submittedName>
        <fullName evidence="1">Uncharacterized protein</fullName>
    </submittedName>
</protein>
<reference evidence="1" key="2">
    <citation type="journal article" date="2021" name="Mar. Drugs">
        <title>Genome Reduction and Secondary Metabolism of the Marine Sponge-Associated Cyanobacterium Leptothoe.</title>
        <authorList>
            <person name="Konstantinou D."/>
            <person name="Popin R.V."/>
            <person name="Fewer D.P."/>
            <person name="Sivonen K."/>
            <person name="Gkelis S."/>
        </authorList>
    </citation>
    <scope>NUCLEOTIDE SEQUENCE</scope>
    <source>
        <strain evidence="1">TAU-MAC 1115</strain>
    </source>
</reference>
<evidence type="ECO:0000313" key="2">
    <source>
        <dbReference type="Proteomes" id="UP000717364"/>
    </source>
</evidence>
<keyword evidence="2" id="KW-1185">Reference proteome</keyword>
<proteinExistence type="predicted"/>
<dbReference type="RefSeq" id="WP_215610611.1">
    <property type="nucleotide sequence ID" value="NZ_JADOES010000050.1"/>
</dbReference>